<reference evidence="1" key="1">
    <citation type="submission" date="2018-06" db="EMBL/GenBank/DDBJ databases">
        <authorList>
            <person name="Zhirakovskaya E."/>
        </authorList>
    </citation>
    <scope>NUCLEOTIDE SEQUENCE</scope>
</reference>
<proteinExistence type="predicted"/>
<gene>
    <name evidence="1" type="ORF">MNBD_GAMMA26-1430</name>
</gene>
<sequence>MKIKTDKKHKKQPYQTPKLQVLSLATDEVLSIGCKIASSAGPTGINCLIPACFQSGS</sequence>
<protein>
    <submittedName>
        <fullName evidence="1">Uncharacterized protein</fullName>
    </submittedName>
</protein>
<evidence type="ECO:0000313" key="1">
    <source>
        <dbReference type="EMBL" id="VAX07154.1"/>
    </source>
</evidence>
<name>A0A3B1B541_9ZZZZ</name>
<organism evidence="1">
    <name type="scientific">hydrothermal vent metagenome</name>
    <dbReference type="NCBI Taxonomy" id="652676"/>
    <lineage>
        <taxon>unclassified sequences</taxon>
        <taxon>metagenomes</taxon>
        <taxon>ecological metagenomes</taxon>
    </lineage>
</organism>
<accession>A0A3B1B541</accession>
<dbReference type="EMBL" id="UOFX01000021">
    <property type="protein sequence ID" value="VAX07154.1"/>
    <property type="molecule type" value="Genomic_DNA"/>
</dbReference>
<dbReference type="AlphaFoldDB" id="A0A3B1B541"/>